<dbReference type="Proteomes" id="UP000813444">
    <property type="component" value="Unassembled WGS sequence"/>
</dbReference>
<feature type="compositionally biased region" description="Low complexity" evidence="1">
    <location>
        <begin position="22"/>
        <end position="31"/>
    </location>
</feature>
<protein>
    <recommendedName>
        <fullName evidence="2">DUF7102 domain-containing protein</fullName>
    </recommendedName>
</protein>
<comment type="caution">
    <text evidence="3">The sequence shown here is derived from an EMBL/GenBank/DDBJ whole genome shotgun (WGS) entry which is preliminary data.</text>
</comment>
<dbReference type="InterPro" id="IPR055528">
    <property type="entry name" value="DUF7102"/>
</dbReference>
<feature type="domain" description="DUF7102" evidence="2">
    <location>
        <begin position="396"/>
        <end position="560"/>
    </location>
</feature>
<dbReference type="OrthoDB" id="3647246at2759"/>
<proteinExistence type="predicted"/>
<dbReference type="AlphaFoldDB" id="A0A8K0SRA0"/>
<dbReference type="Pfam" id="PF23394">
    <property type="entry name" value="DUF7102"/>
    <property type="match status" value="1"/>
</dbReference>
<evidence type="ECO:0000313" key="3">
    <source>
        <dbReference type="EMBL" id="KAH7319874.1"/>
    </source>
</evidence>
<reference evidence="3" key="1">
    <citation type="journal article" date="2021" name="Nat. Commun.">
        <title>Genetic determinants of endophytism in the Arabidopsis root mycobiome.</title>
        <authorList>
            <person name="Mesny F."/>
            <person name="Miyauchi S."/>
            <person name="Thiergart T."/>
            <person name="Pickel B."/>
            <person name="Atanasova L."/>
            <person name="Karlsson M."/>
            <person name="Huettel B."/>
            <person name="Barry K.W."/>
            <person name="Haridas S."/>
            <person name="Chen C."/>
            <person name="Bauer D."/>
            <person name="Andreopoulos W."/>
            <person name="Pangilinan J."/>
            <person name="LaButti K."/>
            <person name="Riley R."/>
            <person name="Lipzen A."/>
            <person name="Clum A."/>
            <person name="Drula E."/>
            <person name="Henrissat B."/>
            <person name="Kohler A."/>
            <person name="Grigoriev I.V."/>
            <person name="Martin F.M."/>
            <person name="Hacquard S."/>
        </authorList>
    </citation>
    <scope>NUCLEOTIDE SEQUENCE</scope>
    <source>
        <strain evidence="3">MPI-CAGE-CH-0235</strain>
    </source>
</reference>
<evidence type="ECO:0000313" key="4">
    <source>
        <dbReference type="Proteomes" id="UP000813444"/>
    </source>
</evidence>
<accession>A0A8K0SRA0</accession>
<name>A0A8K0SRA0_9HYPO</name>
<organism evidence="3 4">
    <name type="scientific">Stachybotrys elegans</name>
    <dbReference type="NCBI Taxonomy" id="80388"/>
    <lineage>
        <taxon>Eukaryota</taxon>
        <taxon>Fungi</taxon>
        <taxon>Dikarya</taxon>
        <taxon>Ascomycota</taxon>
        <taxon>Pezizomycotina</taxon>
        <taxon>Sordariomycetes</taxon>
        <taxon>Hypocreomycetidae</taxon>
        <taxon>Hypocreales</taxon>
        <taxon>Stachybotryaceae</taxon>
        <taxon>Stachybotrys</taxon>
    </lineage>
</organism>
<dbReference type="EMBL" id="JAGPNK010000006">
    <property type="protein sequence ID" value="KAH7319874.1"/>
    <property type="molecule type" value="Genomic_DNA"/>
</dbReference>
<evidence type="ECO:0000256" key="1">
    <source>
        <dbReference type="SAM" id="MobiDB-lite"/>
    </source>
</evidence>
<evidence type="ECO:0000259" key="2">
    <source>
        <dbReference type="Pfam" id="PF23394"/>
    </source>
</evidence>
<sequence>MSEELPEPYVPDEFTAVIDLTSEPESPSTESAKNLQKAVESGCLDSELPEPPGFNMFSSPVEGLPYPGPVLEKPEHLKIDVPIMSVGSSTPSSIGVLGKPDLASPVNIDEALAEMEEVDCHFTDAFSALIEERHSEIMLAIDQEHLDPSDSIARMPVPKLLIELSAPEWEKHSSSGRAQFDWLMSSSHLSLIDIKIAAAYIPSNNTVKWEPIPQGKGRIVTDEALQTLDSELPMLRVADEMHSLNSAAYIECNRDVRILCKTYDDDIRSLSNSPVPLSAEYLYRRQQSEDAPRQSIEANSLEDMIREARKRLPNEPSADLSGDQTATRLLSGFMELRASKRHKTAEVTKPNPRAEGVASHSNNQVALVQQNSPPKELRSSLIDVPRVAEPVAKGCFIVSLGLSRTILRLIARTWPAQLLIDRDLSREGKVVVSAMPSKSSDLPVECDFEVDVALSPTSGLIVTTLLQARQRPLPGSKALPPLRQRIQAASYRYESLVILVSESNPAGEVMGSPSPADVAAYADLVRFTTSLKHDTIPYLIPGGDEALAGWIISFMNLYSPHTAPVKDYLSHQETT</sequence>
<keyword evidence="4" id="KW-1185">Reference proteome</keyword>
<feature type="region of interest" description="Disordered" evidence="1">
    <location>
        <begin position="22"/>
        <end position="46"/>
    </location>
</feature>
<gene>
    <name evidence="3" type="ORF">B0I35DRAFT_222261</name>
</gene>